<dbReference type="Pfam" id="PF02167">
    <property type="entry name" value="Cytochrom_C1"/>
    <property type="match status" value="1"/>
</dbReference>
<keyword evidence="6 11" id="KW-1133">Transmembrane helix</keyword>
<evidence type="ECO:0000313" key="14">
    <source>
        <dbReference type="EMBL" id="WCE70456.1"/>
    </source>
</evidence>
<dbReference type="Gene3D" id="1.20.5.100">
    <property type="entry name" value="Cytochrome c1, transmembrane anchor, C-terminal"/>
    <property type="match status" value="1"/>
</dbReference>
<dbReference type="GO" id="GO:0020037">
    <property type="term" value="F:heme binding"/>
    <property type="evidence" value="ECO:0007669"/>
    <property type="project" value="InterPro"/>
</dbReference>
<evidence type="ECO:0000259" key="13">
    <source>
        <dbReference type="PROSITE" id="PS51007"/>
    </source>
</evidence>
<evidence type="ECO:0000256" key="4">
    <source>
        <dbReference type="ARBA" id="ARBA00022692"/>
    </source>
</evidence>
<feature type="chain" id="PRO_5043735478" description="Cytochrome c1" evidence="12">
    <location>
        <begin position="25"/>
        <end position="464"/>
    </location>
</feature>
<gene>
    <name evidence="14" type="ORF">PL336_00985</name>
</gene>
<feature type="transmembrane region" description="Helical" evidence="11">
    <location>
        <begin position="431"/>
        <end position="450"/>
    </location>
</feature>
<evidence type="ECO:0000256" key="6">
    <source>
        <dbReference type="ARBA" id="ARBA00022989"/>
    </source>
</evidence>
<evidence type="ECO:0000313" key="15">
    <source>
        <dbReference type="Proteomes" id="UP001210770"/>
    </source>
</evidence>
<reference evidence="14" key="1">
    <citation type="submission" date="2023-01" db="EMBL/GenBank/DDBJ databases">
        <title>Comparative genomic analysis of cold water coral derived Sulfitobacter faviae: insights into their metabolism and habitat adaptation.</title>
        <authorList>
            <person name="Guo Y."/>
            <person name="Lin S."/>
            <person name="Huang Z."/>
            <person name="Tang K."/>
            <person name="Wang X."/>
        </authorList>
    </citation>
    <scope>NUCLEOTIDE SEQUENCE</scope>
    <source>
        <strain evidence="14">SCSIO W_1865</strain>
    </source>
</reference>
<feature type="binding site" description="covalent" evidence="9">
    <location>
        <position position="264"/>
    </location>
    <ligand>
        <name>heme c</name>
        <dbReference type="ChEBI" id="CHEBI:61717"/>
    </ligand>
</feature>
<feature type="signal peptide" evidence="12">
    <location>
        <begin position="1"/>
        <end position="24"/>
    </location>
</feature>
<dbReference type="GO" id="GO:0046872">
    <property type="term" value="F:metal ion binding"/>
    <property type="evidence" value="ECO:0007669"/>
    <property type="project" value="UniProtKB-KW"/>
</dbReference>
<feature type="binding site" description="covalent" evidence="9">
    <location>
        <position position="263"/>
    </location>
    <ligand>
        <name>heme c</name>
        <dbReference type="ChEBI" id="CHEBI:61717"/>
    </ligand>
</feature>
<proteinExistence type="predicted"/>
<dbReference type="InterPro" id="IPR002326">
    <property type="entry name" value="Cyt_c1"/>
</dbReference>
<evidence type="ECO:0000256" key="10">
    <source>
        <dbReference type="SAM" id="MobiDB-lite"/>
    </source>
</evidence>
<dbReference type="RefSeq" id="WP_271688724.1">
    <property type="nucleotide sequence ID" value="NZ_CP116423.1"/>
</dbReference>
<protein>
    <recommendedName>
        <fullName evidence="2">Cytochrome c1</fullName>
    </recommendedName>
</protein>
<dbReference type="PANTHER" id="PTHR10266">
    <property type="entry name" value="CYTOCHROME C1"/>
    <property type="match status" value="1"/>
</dbReference>
<evidence type="ECO:0000256" key="5">
    <source>
        <dbReference type="ARBA" id="ARBA00022723"/>
    </source>
</evidence>
<evidence type="ECO:0000256" key="1">
    <source>
        <dbReference type="ARBA" id="ARBA00004370"/>
    </source>
</evidence>
<dbReference type="GO" id="GO:0009055">
    <property type="term" value="F:electron transfer activity"/>
    <property type="evidence" value="ECO:0007669"/>
    <property type="project" value="InterPro"/>
</dbReference>
<dbReference type="GO" id="GO:0016020">
    <property type="term" value="C:membrane"/>
    <property type="evidence" value="ECO:0007669"/>
    <property type="project" value="UniProtKB-SubCell"/>
</dbReference>
<organism evidence="14 15">
    <name type="scientific">Sulfitobacter faviae</name>
    <dbReference type="NCBI Taxonomy" id="1775881"/>
    <lineage>
        <taxon>Bacteria</taxon>
        <taxon>Pseudomonadati</taxon>
        <taxon>Pseudomonadota</taxon>
        <taxon>Alphaproteobacteria</taxon>
        <taxon>Rhodobacterales</taxon>
        <taxon>Roseobacteraceae</taxon>
        <taxon>Sulfitobacter</taxon>
    </lineage>
</organism>
<feature type="binding site" description="covalent" evidence="9">
    <location>
        <position position="387"/>
    </location>
    <ligand>
        <name>heme c</name>
        <dbReference type="ChEBI" id="CHEBI:61717"/>
    </ligand>
</feature>
<keyword evidence="3 9" id="KW-0349">Heme</keyword>
<comment type="cofactor">
    <cofactor evidence="9">
        <name>heme c</name>
        <dbReference type="ChEBI" id="CHEBI:61717"/>
    </cofactor>
    <text evidence="9">Binds 1 heme c group covalently per subunit.</text>
</comment>
<evidence type="ECO:0000256" key="11">
    <source>
        <dbReference type="SAM" id="Phobius"/>
    </source>
</evidence>
<comment type="subcellular location">
    <subcellularLocation>
        <location evidence="1">Membrane</location>
    </subcellularLocation>
</comment>
<dbReference type="AlphaFoldDB" id="A0AAX3LP19"/>
<keyword evidence="4 11" id="KW-0812">Transmembrane</keyword>
<dbReference type="EMBL" id="CP116423">
    <property type="protein sequence ID" value="WCE70456.1"/>
    <property type="molecule type" value="Genomic_DNA"/>
</dbReference>
<feature type="compositionally biased region" description="Low complexity" evidence="10">
    <location>
        <begin position="116"/>
        <end position="129"/>
    </location>
</feature>
<dbReference type="Gene3D" id="1.10.760.10">
    <property type="entry name" value="Cytochrome c-like domain"/>
    <property type="match status" value="1"/>
</dbReference>
<evidence type="ECO:0000256" key="3">
    <source>
        <dbReference type="ARBA" id="ARBA00022617"/>
    </source>
</evidence>
<keyword evidence="5 9" id="KW-0479">Metal-binding</keyword>
<sequence length="464" mass="48865">MMKTNLLSAVVTLGLALPGTAVLAQDTATEEELLTTPAETPEAEAETAPAEAPAAEEAPAETDAPAAEPEVDAAPADEPAVEAAPAEDTATEEAPAAEAPVDDAPTEEATTEEAPAETAPAEEAPVAEEAPAEETATEDAATEEAPEEVSAEDAEEAPAEEVEATDEAQSTAEENAENEVIAEDDVAGQAHSDDPNVGVMEAEDHGEETAAEDHAGDDDQGDDSHATPHIDNIDFSFDGPFGGYDVNQLQRGLQIYTEVCAACHGLEYVAMRTLSDETGPNMPEEQVIEYAKGYDVYDAELDDTRPGTPVDHFPGSNLPNAPDLSLMAKKRAAFHGPYGLGINQFLKGIGGPEYITALLAGYTGEEKEQAGTVLYENTVFPGGWIAMAPPLSDELVEFADEHANDVQHMAEDVSAFLMWTAEPKLGARKQAGFAGVVLLGLLSVLLYLTNKKLWAPVKNRRKDG</sequence>
<accession>A0AAX3LP19</accession>
<feature type="compositionally biased region" description="Basic and acidic residues" evidence="10">
    <location>
        <begin position="222"/>
        <end position="232"/>
    </location>
</feature>
<dbReference type="InterPro" id="IPR036909">
    <property type="entry name" value="Cyt_c-like_dom_sf"/>
</dbReference>
<feature type="binding site" description="covalent" evidence="9">
    <location>
        <position position="260"/>
    </location>
    <ligand>
        <name>heme c</name>
        <dbReference type="ChEBI" id="CHEBI:61717"/>
    </ligand>
</feature>
<dbReference type="InterPro" id="IPR009056">
    <property type="entry name" value="Cyt_c-like_dom"/>
</dbReference>
<feature type="region of interest" description="Disordered" evidence="10">
    <location>
        <begin position="28"/>
        <end position="233"/>
    </location>
</feature>
<evidence type="ECO:0000256" key="7">
    <source>
        <dbReference type="ARBA" id="ARBA00023004"/>
    </source>
</evidence>
<feature type="compositionally biased region" description="Acidic residues" evidence="10">
    <location>
        <begin position="174"/>
        <end position="186"/>
    </location>
</feature>
<dbReference type="PRINTS" id="PR00603">
    <property type="entry name" value="CYTOCHROMEC1"/>
</dbReference>
<evidence type="ECO:0000256" key="2">
    <source>
        <dbReference type="ARBA" id="ARBA00016165"/>
    </source>
</evidence>
<evidence type="ECO:0000256" key="9">
    <source>
        <dbReference type="PIRSR" id="PIRSR602326-1"/>
    </source>
</evidence>
<name>A0AAX3LP19_9RHOB</name>
<evidence type="ECO:0000256" key="8">
    <source>
        <dbReference type="ARBA" id="ARBA00023136"/>
    </source>
</evidence>
<dbReference type="Proteomes" id="UP001210770">
    <property type="component" value="Chromosome"/>
</dbReference>
<feature type="compositionally biased region" description="Low complexity" evidence="10">
    <location>
        <begin position="34"/>
        <end position="99"/>
    </location>
</feature>
<dbReference type="PANTHER" id="PTHR10266:SF3">
    <property type="entry name" value="CYTOCHROME C1, HEME PROTEIN, MITOCHONDRIAL"/>
    <property type="match status" value="1"/>
</dbReference>
<feature type="compositionally biased region" description="Acidic residues" evidence="10">
    <location>
        <begin position="100"/>
        <end position="115"/>
    </location>
</feature>
<keyword evidence="8 11" id="KW-0472">Membrane</keyword>
<keyword evidence="12" id="KW-0732">Signal</keyword>
<keyword evidence="7 9" id="KW-0408">Iron</keyword>
<evidence type="ECO:0000256" key="12">
    <source>
        <dbReference type="SAM" id="SignalP"/>
    </source>
</evidence>
<feature type="compositionally biased region" description="Acidic residues" evidence="10">
    <location>
        <begin position="130"/>
        <end position="166"/>
    </location>
</feature>
<dbReference type="PROSITE" id="PS51007">
    <property type="entry name" value="CYTC"/>
    <property type="match status" value="1"/>
</dbReference>
<feature type="domain" description="Cytochrome c" evidence="13">
    <location>
        <begin position="247"/>
        <end position="378"/>
    </location>
</feature>
<dbReference type="SUPFAM" id="SSF46626">
    <property type="entry name" value="Cytochrome c"/>
    <property type="match status" value="1"/>
</dbReference>